<protein>
    <submittedName>
        <fullName evidence="1">Uncharacterized protein</fullName>
    </submittedName>
</protein>
<reference evidence="1" key="1">
    <citation type="journal article" date="2021" name="PeerJ">
        <title>Extensive microbial diversity within the chicken gut microbiome revealed by metagenomics and culture.</title>
        <authorList>
            <person name="Gilroy R."/>
            <person name="Ravi A."/>
            <person name="Getino M."/>
            <person name="Pursley I."/>
            <person name="Horton D.L."/>
            <person name="Alikhan N.F."/>
            <person name="Baker D."/>
            <person name="Gharbi K."/>
            <person name="Hall N."/>
            <person name="Watson M."/>
            <person name="Adriaenssens E.M."/>
            <person name="Foster-Nyarko E."/>
            <person name="Jarju S."/>
            <person name="Secka A."/>
            <person name="Antonio M."/>
            <person name="Oren A."/>
            <person name="Chaudhuri R.R."/>
            <person name="La Ragione R."/>
            <person name="Hildebrand F."/>
            <person name="Pallen M.J."/>
        </authorList>
    </citation>
    <scope>NUCLEOTIDE SEQUENCE</scope>
    <source>
        <strain evidence="1">USASDec5-558</strain>
    </source>
</reference>
<organism evidence="1 2">
    <name type="scientific">Candidatus Anaerobiospirillum pullistercoris</name>
    <dbReference type="NCBI Taxonomy" id="2838452"/>
    <lineage>
        <taxon>Bacteria</taxon>
        <taxon>Pseudomonadati</taxon>
        <taxon>Pseudomonadota</taxon>
        <taxon>Gammaproteobacteria</taxon>
        <taxon>Aeromonadales</taxon>
        <taxon>Succinivibrionaceae</taxon>
        <taxon>Anaerobiospirillum</taxon>
    </lineage>
</organism>
<name>A0A9D2B1A7_9GAMM</name>
<dbReference type="Proteomes" id="UP000886829">
    <property type="component" value="Unassembled WGS sequence"/>
</dbReference>
<accession>A0A9D2B1A7</accession>
<comment type="caution">
    <text evidence="1">The sequence shown here is derived from an EMBL/GenBank/DDBJ whole genome shotgun (WGS) entry which is preliminary data.</text>
</comment>
<evidence type="ECO:0000313" key="1">
    <source>
        <dbReference type="EMBL" id="HIX56784.1"/>
    </source>
</evidence>
<dbReference type="EMBL" id="DXEV01000092">
    <property type="protein sequence ID" value="HIX56784.1"/>
    <property type="molecule type" value="Genomic_DNA"/>
</dbReference>
<evidence type="ECO:0000313" key="2">
    <source>
        <dbReference type="Proteomes" id="UP000886829"/>
    </source>
</evidence>
<reference evidence="1" key="2">
    <citation type="submission" date="2021-04" db="EMBL/GenBank/DDBJ databases">
        <authorList>
            <person name="Gilroy R."/>
        </authorList>
    </citation>
    <scope>NUCLEOTIDE SEQUENCE</scope>
    <source>
        <strain evidence="1">USASDec5-558</strain>
    </source>
</reference>
<sequence length="255" mass="29694">MKNKVNPSQLSSALADMRMAYRVLVPFQEMMKSTLLYIKEQYRFNDKDCGVELYPFGAFADNVISTIESSSIEFNNDTLFKNVNFTGYSSVLFGGPSVFSRKRKHNQVVELWGFIIPDDRLIMNRLNDVDDILNVQDADDASSYIVLFAAINNDYVTEEIRNVGDYINDLLWLAKDDEFEGLYTIRELLRSRSDKKIMSNGDEMSILKRYRLEEFADKQHTDRVLRDFAKLVLDESGIKIFKEQFYERSTSAKRR</sequence>
<dbReference type="AlphaFoldDB" id="A0A9D2B1A7"/>
<gene>
    <name evidence="1" type="ORF">H9850_04860</name>
</gene>
<proteinExistence type="predicted"/>